<dbReference type="SUPFAM" id="SSF53448">
    <property type="entry name" value="Nucleotide-diphospho-sugar transferases"/>
    <property type="match status" value="1"/>
</dbReference>
<evidence type="ECO:0000313" key="1">
    <source>
        <dbReference type="EMBL" id="OGL86984.1"/>
    </source>
</evidence>
<comment type="caution">
    <text evidence="1">The sequence shown here is derived from an EMBL/GenBank/DDBJ whole genome shotgun (WGS) entry which is preliminary data.</text>
</comment>
<gene>
    <name evidence="1" type="ORF">A3I41_03455</name>
</gene>
<dbReference type="EMBL" id="MGEQ01000003">
    <property type="protein sequence ID" value="OGL86984.1"/>
    <property type="molecule type" value="Genomic_DNA"/>
</dbReference>
<evidence type="ECO:0000313" key="2">
    <source>
        <dbReference type="Proteomes" id="UP000176593"/>
    </source>
</evidence>
<organism evidence="1 2">
    <name type="scientific">Candidatus Uhrbacteria bacterium RIFCSPLOWO2_02_FULL_48_18</name>
    <dbReference type="NCBI Taxonomy" id="1802408"/>
    <lineage>
        <taxon>Bacteria</taxon>
        <taxon>Candidatus Uhriibacteriota</taxon>
    </lineage>
</organism>
<dbReference type="Pfam" id="PF13641">
    <property type="entry name" value="Glyco_tranf_2_3"/>
    <property type="match status" value="1"/>
</dbReference>
<proteinExistence type="predicted"/>
<dbReference type="AlphaFoldDB" id="A0A1F7VAJ5"/>
<evidence type="ECO:0008006" key="3">
    <source>
        <dbReference type="Google" id="ProtNLM"/>
    </source>
</evidence>
<dbReference type="PANTHER" id="PTHR43179">
    <property type="entry name" value="RHAMNOSYLTRANSFERASE WBBL"/>
    <property type="match status" value="1"/>
</dbReference>
<dbReference type="PANTHER" id="PTHR43179:SF7">
    <property type="entry name" value="RHAMNOSYLTRANSFERASE WBBL"/>
    <property type="match status" value="1"/>
</dbReference>
<accession>A0A1F7VAJ5</accession>
<sequence length="270" mass="31501">MKKDVSILIVHYNTPKLLRQTLKGIFAMQSNATFEVIVVDNNPNMRVDNMIRGEFPQVKLLMSDHNIGFGNGMNLAMINAVGRYLFIFNPDIAINNHALDDLIRYMDAHADVGMVAPRLSNPDGSLQSSCYRFMGPEIILYRRVPLLAKLSFAKKAVDHYLMKDWDHAETRDVDYVLGAAMFVRREAYEAVGGFDPNYFIYFEDQDWCRRFWKAGWRIVYHPEANFVHYHRRETAEGGFLGQILNPLTRKQMKSAIYYYRKYRGEKHPRM</sequence>
<name>A0A1F7VAJ5_9BACT</name>
<reference evidence="1 2" key="1">
    <citation type="journal article" date="2016" name="Nat. Commun.">
        <title>Thousands of microbial genomes shed light on interconnected biogeochemical processes in an aquifer system.</title>
        <authorList>
            <person name="Anantharaman K."/>
            <person name="Brown C.T."/>
            <person name="Hug L.A."/>
            <person name="Sharon I."/>
            <person name="Castelle C.J."/>
            <person name="Probst A.J."/>
            <person name="Thomas B.C."/>
            <person name="Singh A."/>
            <person name="Wilkins M.J."/>
            <person name="Karaoz U."/>
            <person name="Brodie E.L."/>
            <person name="Williams K.H."/>
            <person name="Hubbard S.S."/>
            <person name="Banfield J.F."/>
        </authorList>
    </citation>
    <scope>NUCLEOTIDE SEQUENCE [LARGE SCALE GENOMIC DNA]</scope>
</reference>
<dbReference type="InterPro" id="IPR029044">
    <property type="entry name" value="Nucleotide-diphossugar_trans"/>
</dbReference>
<dbReference type="Gene3D" id="3.90.550.10">
    <property type="entry name" value="Spore Coat Polysaccharide Biosynthesis Protein SpsA, Chain A"/>
    <property type="match status" value="1"/>
</dbReference>
<dbReference type="CDD" id="cd04186">
    <property type="entry name" value="GT_2_like_c"/>
    <property type="match status" value="1"/>
</dbReference>
<dbReference type="Proteomes" id="UP000176593">
    <property type="component" value="Unassembled WGS sequence"/>
</dbReference>
<protein>
    <recommendedName>
        <fullName evidence="3">Glycosyltransferase 2-like domain-containing protein</fullName>
    </recommendedName>
</protein>